<dbReference type="GeneID" id="24890618"/>
<name>A0A076LEN4_9EURY</name>
<sequence length="70" mass="8236">MEDMWGKIGETAGRIYHLLEEGEKSLSQIEKILRKEGYNSNIVKMAIGWLAREDKIFVLKDEKKWVIKLK</sequence>
<evidence type="ECO:0000313" key="2">
    <source>
        <dbReference type="Proteomes" id="UP000028781"/>
    </source>
</evidence>
<dbReference type="OrthoDB" id="122350at2157"/>
<dbReference type="Proteomes" id="UP000028781">
    <property type="component" value="Chromosome"/>
</dbReference>
<dbReference type="RefSeq" id="WP_048201098.1">
    <property type="nucleotide sequence ID" value="NZ_CP009149.1"/>
</dbReference>
<evidence type="ECO:0000313" key="1">
    <source>
        <dbReference type="EMBL" id="AIJ04878.1"/>
    </source>
</evidence>
<dbReference type="InterPro" id="IPR019707">
    <property type="entry name" value="DUF2582"/>
</dbReference>
<dbReference type="STRING" id="1301915.JH146_0027"/>
<evidence type="ECO:0008006" key="3">
    <source>
        <dbReference type="Google" id="ProtNLM"/>
    </source>
</evidence>
<keyword evidence="2" id="KW-1185">Reference proteome</keyword>
<dbReference type="InterPro" id="IPR036388">
    <property type="entry name" value="WH-like_DNA-bd_sf"/>
</dbReference>
<dbReference type="EMBL" id="CP009149">
    <property type="protein sequence ID" value="AIJ04878.1"/>
    <property type="molecule type" value="Genomic_DNA"/>
</dbReference>
<gene>
    <name evidence="1" type="ORF">JH146_0027</name>
</gene>
<reference evidence="1 2" key="1">
    <citation type="journal article" date="2015" name="Int. J. Syst. Evol. Microbiol.">
        <title>M ethanocaldococcus bathoardescens sp. nov., a hyperthermophilic methanogen isolated from a volcanically active deep-sea hydrothermal vent.</title>
        <authorList>
            <person name="Stewart L.C."/>
            <person name="Jung J.H."/>
            <person name="Kim Y.T."/>
            <person name="Kwon S.W."/>
            <person name="Park C.S."/>
            <person name="Holden J.F."/>
        </authorList>
    </citation>
    <scope>NUCLEOTIDE SEQUENCE [LARGE SCALE GENOMIC DNA]</scope>
    <source>
        <strain evidence="1 2">JH146</strain>
    </source>
</reference>
<dbReference type="KEGG" id="mjh:JH146_0027"/>
<proteinExistence type="predicted"/>
<dbReference type="HOGENOM" id="CLU_175324_2_1_2"/>
<dbReference type="AlphaFoldDB" id="A0A076LEN4"/>
<accession>A0A076LEN4</accession>
<dbReference type="Gene3D" id="1.10.10.10">
    <property type="entry name" value="Winged helix-like DNA-binding domain superfamily/Winged helix DNA-binding domain"/>
    <property type="match status" value="1"/>
</dbReference>
<organism evidence="1 2">
    <name type="scientific">Methanocaldococcus bathoardescens</name>
    <dbReference type="NCBI Taxonomy" id="1301915"/>
    <lineage>
        <taxon>Archaea</taxon>
        <taxon>Methanobacteriati</taxon>
        <taxon>Methanobacteriota</taxon>
        <taxon>Methanomada group</taxon>
        <taxon>Methanococci</taxon>
        <taxon>Methanococcales</taxon>
        <taxon>Methanocaldococcaceae</taxon>
        <taxon>Methanocaldococcus</taxon>
    </lineage>
</organism>
<protein>
    <recommendedName>
        <fullName evidence="3">Winged helix-turn-helix domain-containing protein</fullName>
    </recommendedName>
</protein>
<dbReference type="Pfam" id="PF10771">
    <property type="entry name" value="DUF2582"/>
    <property type="match status" value="1"/>
</dbReference>